<sequence>MEIKMRRRGAGRKITGRAWGPAADASRLSKSTSRGRLSGTWEFWDRPIAVVCEGDGTAVARGKLLGRPSPERGLEGPFDLSQQSWAR</sequence>
<dbReference type="Proteomes" id="UP001416858">
    <property type="component" value="Unassembled WGS sequence"/>
</dbReference>
<evidence type="ECO:0000313" key="2">
    <source>
        <dbReference type="EMBL" id="GAA5510432.1"/>
    </source>
</evidence>
<feature type="compositionally biased region" description="Basic residues" evidence="1">
    <location>
        <begin position="1"/>
        <end position="15"/>
    </location>
</feature>
<name>A0ABP9VZ69_9BACT</name>
<gene>
    <name evidence="2" type="ORF">Rcae01_05940</name>
</gene>
<protein>
    <submittedName>
        <fullName evidence="2">Uncharacterized protein</fullName>
    </submittedName>
</protein>
<comment type="caution">
    <text evidence="2">The sequence shown here is derived from an EMBL/GenBank/DDBJ whole genome shotgun (WGS) entry which is preliminary data.</text>
</comment>
<keyword evidence="3" id="KW-1185">Reference proteome</keyword>
<evidence type="ECO:0000256" key="1">
    <source>
        <dbReference type="SAM" id="MobiDB-lite"/>
    </source>
</evidence>
<feature type="region of interest" description="Disordered" evidence="1">
    <location>
        <begin position="1"/>
        <end position="35"/>
    </location>
</feature>
<dbReference type="EMBL" id="BAABRO010000023">
    <property type="protein sequence ID" value="GAA5510432.1"/>
    <property type="molecule type" value="Genomic_DNA"/>
</dbReference>
<evidence type="ECO:0000313" key="3">
    <source>
        <dbReference type="Proteomes" id="UP001416858"/>
    </source>
</evidence>
<feature type="region of interest" description="Disordered" evidence="1">
    <location>
        <begin position="64"/>
        <end position="87"/>
    </location>
</feature>
<proteinExistence type="predicted"/>
<organism evidence="2 3">
    <name type="scientific">Novipirellula caenicola</name>
    <dbReference type="NCBI Taxonomy" id="1536901"/>
    <lineage>
        <taxon>Bacteria</taxon>
        <taxon>Pseudomonadati</taxon>
        <taxon>Planctomycetota</taxon>
        <taxon>Planctomycetia</taxon>
        <taxon>Pirellulales</taxon>
        <taxon>Pirellulaceae</taxon>
        <taxon>Novipirellula</taxon>
    </lineage>
</organism>
<reference evidence="2 3" key="1">
    <citation type="submission" date="2024-02" db="EMBL/GenBank/DDBJ databases">
        <title>Rhodopirellula caenicola NBRC 110016.</title>
        <authorList>
            <person name="Ichikawa N."/>
            <person name="Katano-Makiyama Y."/>
            <person name="Hidaka K."/>
        </authorList>
    </citation>
    <scope>NUCLEOTIDE SEQUENCE [LARGE SCALE GENOMIC DNA]</scope>
    <source>
        <strain evidence="2 3">NBRC 110016</strain>
    </source>
</reference>
<accession>A0ABP9VZ69</accession>